<dbReference type="HAMAP" id="MF_02215">
    <property type="entry name" value="UbiJ"/>
    <property type="match status" value="1"/>
</dbReference>
<comment type="similarity">
    <text evidence="1">Belongs to the UbiJ family.</text>
</comment>
<reference evidence="4 5" key="1">
    <citation type="submission" date="2020-04" db="EMBL/GenBank/DDBJ databases">
        <title>Usitatibacter rugosus gen. nov., sp. nov. and Usitatibacter palustris sp. nov., novel members of Usitatibacteraceae fam. nov. within the order Nitrosomonadales isolated from soil.</title>
        <authorList>
            <person name="Huber K.J."/>
            <person name="Neumann-Schaal M."/>
            <person name="Geppert A."/>
            <person name="Luckner M."/>
            <person name="Wanner G."/>
            <person name="Overmann J."/>
        </authorList>
    </citation>
    <scope>NUCLEOTIDE SEQUENCE [LARGE SCALE GENOMIC DNA]</scope>
    <source>
        <strain evidence="4 5">Swamp67</strain>
    </source>
</reference>
<dbReference type="PANTHER" id="PTHR38693:SF1">
    <property type="entry name" value="UBIQUINONE BIOSYNTHESIS ACCESSORY FACTOR UBIJ"/>
    <property type="match status" value="1"/>
</dbReference>
<dbReference type="AlphaFoldDB" id="A0A6M4HCL4"/>
<dbReference type="GO" id="GO:0005737">
    <property type="term" value="C:cytoplasm"/>
    <property type="evidence" value="ECO:0007669"/>
    <property type="project" value="UniProtKB-SubCell"/>
</dbReference>
<dbReference type="InterPro" id="IPR038989">
    <property type="entry name" value="UbiJ"/>
</dbReference>
<dbReference type="EMBL" id="CP053073">
    <property type="protein sequence ID" value="QJR16815.1"/>
    <property type="molecule type" value="Genomic_DNA"/>
</dbReference>
<dbReference type="Pfam" id="PF02036">
    <property type="entry name" value="SCP2"/>
    <property type="match status" value="1"/>
</dbReference>
<dbReference type="KEGG" id="upl:DSM104440_03651"/>
<evidence type="ECO:0000256" key="2">
    <source>
        <dbReference type="SAM" id="Coils"/>
    </source>
</evidence>
<dbReference type="UniPathway" id="UPA00232"/>
<gene>
    <name evidence="4" type="primary">ubiJ_2</name>
    <name evidence="1" type="synonym">ubiJ</name>
    <name evidence="4" type="ORF">DSM104440_03651</name>
</gene>
<protein>
    <recommendedName>
        <fullName evidence="1">Ubiquinone biosynthesis accessory factor UbiJ</fullName>
    </recommendedName>
</protein>
<organism evidence="4 5">
    <name type="scientific">Usitatibacter palustris</name>
    <dbReference type="NCBI Taxonomy" id="2732487"/>
    <lineage>
        <taxon>Bacteria</taxon>
        <taxon>Pseudomonadati</taxon>
        <taxon>Pseudomonadota</taxon>
        <taxon>Betaproteobacteria</taxon>
        <taxon>Nitrosomonadales</taxon>
        <taxon>Usitatibacteraceae</taxon>
        <taxon>Usitatibacter</taxon>
    </lineage>
</organism>
<dbReference type="PANTHER" id="PTHR38693">
    <property type="entry name" value="UBIQUINONE BIOSYNTHESIS PROTEIN UBIJ"/>
    <property type="match status" value="1"/>
</dbReference>
<evidence type="ECO:0000259" key="3">
    <source>
        <dbReference type="Pfam" id="PF02036"/>
    </source>
</evidence>
<evidence type="ECO:0000256" key="1">
    <source>
        <dbReference type="HAMAP-Rule" id="MF_02215"/>
    </source>
</evidence>
<keyword evidence="4" id="KW-0830">Ubiquinone</keyword>
<dbReference type="RefSeq" id="WP_171165261.1">
    <property type="nucleotide sequence ID" value="NZ_CP053073.1"/>
</dbReference>
<dbReference type="GO" id="GO:0006744">
    <property type="term" value="P:ubiquinone biosynthetic process"/>
    <property type="evidence" value="ECO:0007669"/>
    <property type="project" value="UniProtKB-UniRule"/>
</dbReference>
<keyword evidence="5" id="KW-1185">Reference proteome</keyword>
<feature type="coiled-coil region" evidence="2">
    <location>
        <begin position="164"/>
        <end position="191"/>
    </location>
</feature>
<comment type="pathway">
    <text evidence="1">Cofactor biosynthesis; ubiquinone biosynthesis.</text>
</comment>
<dbReference type="InParanoid" id="A0A6M4HCL4"/>
<proteinExistence type="inferred from homology"/>
<comment type="subcellular location">
    <subcellularLocation>
        <location evidence="1">Cytoplasm</location>
    </subcellularLocation>
</comment>
<comment type="function">
    <text evidence="1">Required for ubiquinone (coenzyme Q) biosynthesis. Binds hydrophobic ubiquinone biosynthetic intermediates via its SCP2 domain and is essential for the stability of the Ubi complex. May constitute a docking platform where Ubi enzymes assemble and access their SCP2-bound polyprenyl substrates.</text>
</comment>
<dbReference type="Proteomes" id="UP000503096">
    <property type="component" value="Chromosome"/>
</dbReference>
<evidence type="ECO:0000313" key="4">
    <source>
        <dbReference type="EMBL" id="QJR16815.1"/>
    </source>
</evidence>
<evidence type="ECO:0000313" key="5">
    <source>
        <dbReference type="Proteomes" id="UP000503096"/>
    </source>
</evidence>
<feature type="domain" description="SCP2" evidence="3">
    <location>
        <begin position="11"/>
        <end position="102"/>
    </location>
</feature>
<keyword evidence="1" id="KW-0963">Cytoplasm</keyword>
<keyword evidence="1" id="KW-0831">Ubiquinone biosynthesis</keyword>
<dbReference type="InterPro" id="IPR003033">
    <property type="entry name" value="SCP2_sterol-bd_dom"/>
</dbReference>
<sequence>MMEPRPVTAMLNHLLRSTPVAMERLRPFAGRTAEFRVGPFTFAWTVQTTGEVTAAGKEVTRDLEVQLSPFVLPRLARGDESAMRDVSIKGDAQFAQEVSFLAKHLKWDAEEDLSRVVGDAAAHRAVNTAGTAARWAGDAVLRTAQGAAEYWTEERPLIASRVKVEDFKRGVTELRDAIDRLDARIRRLGDSHRAG</sequence>
<name>A0A6M4HCL4_9PROT</name>
<accession>A0A6M4HCL4</accession>
<keyword evidence="2" id="KW-0175">Coiled coil</keyword>